<evidence type="ECO:0000313" key="3">
    <source>
        <dbReference type="EMBL" id="THB61169.1"/>
    </source>
</evidence>
<proteinExistence type="predicted"/>
<keyword evidence="1" id="KW-0175">Coiled coil</keyword>
<dbReference type="Proteomes" id="UP000310506">
    <property type="component" value="Unassembled WGS sequence"/>
</dbReference>
<dbReference type="EMBL" id="SDGV01000015">
    <property type="protein sequence ID" value="THB61169.1"/>
    <property type="molecule type" value="Genomic_DNA"/>
</dbReference>
<sequence length="181" mass="20240">MANNDKVIIMSFDTESKSYQAFSELKTLHGKGDIRGEQMAVIEHRSNHNLEPKDFIDFTGNDKTFKGSMIGMLVGILGGPLGVLLGWFTGSMIGTSQDVKEVKNAMSIFEKAIQIIPEGETGVILICNEENTGHIDDIVLEQLNGKMERLEKSDVEEELEEAKYAEKEAQEGAKKRWFKNK</sequence>
<dbReference type="OrthoDB" id="2365131at2"/>
<keyword evidence="2" id="KW-1133">Transmembrane helix</keyword>
<organism evidence="3 4">
    <name type="scientific">Vagococcus silagei</name>
    <dbReference type="NCBI Taxonomy" id="2508885"/>
    <lineage>
        <taxon>Bacteria</taxon>
        <taxon>Bacillati</taxon>
        <taxon>Bacillota</taxon>
        <taxon>Bacilli</taxon>
        <taxon>Lactobacillales</taxon>
        <taxon>Enterococcaceae</taxon>
        <taxon>Vagococcus</taxon>
    </lineage>
</organism>
<comment type="caution">
    <text evidence="3">The sequence shown here is derived from an EMBL/GenBank/DDBJ whole genome shotgun (WGS) entry which is preliminary data.</text>
</comment>
<name>A0A4V3TV18_9ENTE</name>
<feature type="coiled-coil region" evidence="1">
    <location>
        <begin position="140"/>
        <end position="172"/>
    </location>
</feature>
<evidence type="ECO:0000256" key="1">
    <source>
        <dbReference type="SAM" id="Coils"/>
    </source>
</evidence>
<evidence type="ECO:0000313" key="4">
    <source>
        <dbReference type="Proteomes" id="UP000310506"/>
    </source>
</evidence>
<keyword evidence="2" id="KW-0812">Transmembrane</keyword>
<keyword evidence="4" id="KW-1185">Reference proteome</keyword>
<reference evidence="3 4" key="1">
    <citation type="submission" date="2019-01" db="EMBL/GenBank/DDBJ databases">
        <title>Vagococcus silagei sp. nov. isolated from brewer's grain.</title>
        <authorList>
            <person name="Guu J.-R."/>
        </authorList>
    </citation>
    <scope>NUCLEOTIDE SEQUENCE [LARGE SCALE GENOMIC DNA]</scope>
    <source>
        <strain evidence="3 4">2B-2</strain>
    </source>
</reference>
<protein>
    <submittedName>
        <fullName evidence="3">DUF1269 domain-containing protein</fullName>
    </submittedName>
</protein>
<gene>
    <name evidence="3" type="ORF">ESZ54_06515</name>
</gene>
<feature type="transmembrane region" description="Helical" evidence="2">
    <location>
        <begin position="69"/>
        <end position="88"/>
    </location>
</feature>
<accession>A0A4V3TV18</accession>
<evidence type="ECO:0000256" key="2">
    <source>
        <dbReference type="SAM" id="Phobius"/>
    </source>
</evidence>
<dbReference type="AlphaFoldDB" id="A0A4V3TV18"/>
<keyword evidence="2" id="KW-0472">Membrane</keyword>
<dbReference type="RefSeq" id="WP_136136863.1">
    <property type="nucleotide sequence ID" value="NZ_SDGV01000015.1"/>
</dbReference>